<evidence type="ECO:0000259" key="20">
    <source>
        <dbReference type="PROSITE" id="PS50011"/>
    </source>
</evidence>
<dbReference type="Pfam" id="PF00169">
    <property type="entry name" value="PH"/>
    <property type="match status" value="1"/>
</dbReference>
<evidence type="ECO:0000256" key="3">
    <source>
        <dbReference type="ARBA" id="ARBA00022553"/>
    </source>
</evidence>
<dbReference type="InterPro" id="IPR008266">
    <property type="entry name" value="Tyr_kinase_AS"/>
</dbReference>
<dbReference type="Pfam" id="PF00018">
    <property type="entry name" value="SH3_1"/>
    <property type="match status" value="1"/>
</dbReference>
<dbReference type="Proteomes" id="UP000661971">
    <property type="component" value="Unassembled WGS sequence"/>
</dbReference>
<dbReference type="PROSITE" id="PS50011">
    <property type="entry name" value="PROTEIN_KINASE_DOM"/>
    <property type="match status" value="1"/>
</dbReference>
<keyword evidence="11 14" id="KW-0727">SH2 domain</keyword>
<dbReference type="InterPro" id="IPR017441">
    <property type="entry name" value="Protein_kinase_ATP_BS"/>
</dbReference>
<feature type="binding site" evidence="16">
    <location>
        <position position="405"/>
    </location>
    <ligand>
        <name>ATP</name>
        <dbReference type="ChEBI" id="CHEBI:30616"/>
    </ligand>
</feature>
<dbReference type="AlphaFoldDB" id="A0A851SQ25"/>
<proteinExistence type="inferred from homology"/>
<evidence type="ECO:0000259" key="18">
    <source>
        <dbReference type="PROSITE" id="PS50001"/>
    </source>
</evidence>
<dbReference type="InterPro" id="IPR001452">
    <property type="entry name" value="SH3_domain"/>
</dbReference>
<evidence type="ECO:0000256" key="4">
    <source>
        <dbReference type="ARBA" id="ARBA00022679"/>
    </source>
</evidence>
<dbReference type="Pfam" id="PF00017">
    <property type="entry name" value="SH2"/>
    <property type="match status" value="1"/>
</dbReference>
<keyword evidence="9" id="KW-0862">Zinc</keyword>
<dbReference type="Pfam" id="PF00779">
    <property type="entry name" value="BTK"/>
    <property type="match status" value="1"/>
</dbReference>
<keyword evidence="4 17" id="KW-0808">Transferase</keyword>
<evidence type="ECO:0000256" key="11">
    <source>
        <dbReference type="ARBA" id="ARBA00022999"/>
    </source>
</evidence>
<dbReference type="PRINTS" id="PR00109">
    <property type="entry name" value="TYRKINASE"/>
</dbReference>
<dbReference type="InterPro" id="IPR001849">
    <property type="entry name" value="PH_domain"/>
</dbReference>
<dbReference type="Pfam" id="PF07714">
    <property type="entry name" value="PK_Tyr_Ser-Thr"/>
    <property type="match status" value="1"/>
</dbReference>
<dbReference type="InterPro" id="IPR011009">
    <property type="entry name" value="Kinase-like_dom_sf"/>
</dbReference>
<evidence type="ECO:0000256" key="9">
    <source>
        <dbReference type="ARBA" id="ARBA00022833"/>
    </source>
</evidence>
<keyword evidence="5" id="KW-0479">Metal-binding</keyword>
<name>A0A851SQ25_9AVES</name>
<protein>
    <recommendedName>
        <fullName evidence="17">Tyrosine-protein kinase</fullName>
        <ecNumber evidence="17">2.7.10.2</ecNumber>
    </recommendedName>
</protein>
<dbReference type="InterPro" id="IPR001562">
    <property type="entry name" value="Znf_Btk_motif"/>
</dbReference>
<dbReference type="InterPro" id="IPR001245">
    <property type="entry name" value="Ser-Thr/Tyr_kinase_cat_dom"/>
</dbReference>
<dbReference type="SMART" id="SM00219">
    <property type="entry name" value="TyrKc"/>
    <property type="match status" value="1"/>
</dbReference>
<dbReference type="EMBL" id="WBNA01000011">
    <property type="protein sequence ID" value="NXD06656.1"/>
    <property type="molecule type" value="Genomic_DNA"/>
</dbReference>
<dbReference type="InterPro" id="IPR000719">
    <property type="entry name" value="Prot_kinase_dom"/>
</dbReference>
<dbReference type="GO" id="GO:0004715">
    <property type="term" value="F:non-membrane spanning protein tyrosine kinase activity"/>
    <property type="evidence" value="ECO:0007669"/>
    <property type="project" value="UniProtKB-EC"/>
</dbReference>
<keyword evidence="12 17" id="KW-0829">Tyrosine-protein kinase</keyword>
<dbReference type="Gene3D" id="1.10.510.10">
    <property type="entry name" value="Transferase(Phosphotransferase) domain 1"/>
    <property type="match status" value="1"/>
</dbReference>
<evidence type="ECO:0000313" key="22">
    <source>
        <dbReference type="Proteomes" id="UP000661971"/>
    </source>
</evidence>
<keyword evidence="2" id="KW-0728">SH3 domain</keyword>
<dbReference type="SUPFAM" id="SSF56112">
    <property type="entry name" value="Protein kinase-like (PK-like)"/>
    <property type="match status" value="1"/>
</dbReference>
<evidence type="ECO:0000256" key="1">
    <source>
        <dbReference type="ARBA" id="ARBA00001947"/>
    </source>
</evidence>
<evidence type="ECO:0000256" key="17">
    <source>
        <dbReference type="RuleBase" id="RU362096"/>
    </source>
</evidence>
<evidence type="ECO:0000256" key="13">
    <source>
        <dbReference type="ARBA" id="ARBA00051245"/>
    </source>
</evidence>
<dbReference type="GO" id="GO:0005524">
    <property type="term" value="F:ATP binding"/>
    <property type="evidence" value="ECO:0007669"/>
    <property type="project" value="UniProtKB-UniRule"/>
</dbReference>
<dbReference type="PRINTS" id="PR00401">
    <property type="entry name" value="SH2DOMAIN"/>
</dbReference>
<dbReference type="FunFam" id="1.10.510.10:FF:000052">
    <property type="entry name" value="Tyrosine-protein kinase"/>
    <property type="match status" value="1"/>
</dbReference>
<evidence type="ECO:0000259" key="19">
    <source>
        <dbReference type="PROSITE" id="PS50003"/>
    </source>
</evidence>
<dbReference type="PROSITE" id="PS00107">
    <property type="entry name" value="PROTEIN_KINASE_ATP"/>
    <property type="match status" value="1"/>
</dbReference>
<keyword evidence="22" id="KW-1185">Reference proteome</keyword>
<dbReference type="PROSITE" id="PS50001">
    <property type="entry name" value="SH2"/>
    <property type="match status" value="1"/>
</dbReference>
<comment type="cofactor">
    <cofactor evidence="1">
        <name>Zn(2+)</name>
        <dbReference type="ChEBI" id="CHEBI:29105"/>
    </cofactor>
</comment>
<comment type="caution">
    <text evidence="21">The sequence shown here is derived from an EMBL/GenBank/DDBJ whole genome shotgun (WGS) entry which is preliminary data.</text>
</comment>
<evidence type="ECO:0000256" key="7">
    <source>
        <dbReference type="ARBA" id="ARBA00022771"/>
    </source>
</evidence>
<comment type="catalytic activity">
    <reaction evidence="13 17">
        <text>L-tyrosyl-[protein] + ATP = O-phospho-L-tyrosyl-[protein] + ADP + H(+)</text>
        <dbReference type="Rhea" id="RHEA:10596"/>
        <dbReference type="Rhea" id="RHEA-COMP:10136"/>
        <dbReference type="Rhea" id="RHEA-COMP:20101"/>
        <dbReference type="ChEBI" id="CHEBI:15378"/>
        <dbReference type="ChEBI" id="CHEBI:30616"/>
        <dbReference type="ChEBI" id="CHEBI:46858"/>
        <dbReference type="ChEBI" id="CHEBI:61978"/>
        <dbReference type="ChEBI" id="CHEBI:456216"/>
        <dbReference type="EC" id="2.7.10.2"/>
    </reaction>
</comment>
<dbReference type="GO" id="GO:0008270">
    <property type="term" value="F:zinc ion binding"/>
    <property type="evidence" value="ECO:0007669"/>
    <property type="project" value="UniProtKB-KW"/>
</dbReference>
<dbReference type="PROSITE" id="PS00109">
    <property type="entry name" value="PROTEIN_KINASE_TYR"/>
    <property type="match status" value="1"/>
</dbReference>
<feature type="non-terminal residue" evidence="21">
    <location>
        <position position="632"/>
    </location>
</feature>
<evidence type="ECO:0000256" key="5">
    <source>
        <dbReference type="ARBA" id="ARBA00022723"/>
    </source>
</evidence>
<keyword evidence="3" id="KW-0597">Phosphoprotein</keyword>
<dbReference type="FunFam" id="3.30.200.20:FF:000053">
    <property type="entry name" value="Tyrosine-protein kinase"/>
    <property type="match status" value="1"/>
</dbReference>
<evidence type="ECO:0000313" key="21">
    <source>
        <dbReference type="EMBL" id="NXD06656.1"/>
    </source>
</evidence>
<keyword evidence="8 17" id="KW-0418">Kinase</keyword>
<feature type="domain" description="SH2" evidence="18">
    <location>
        <begin position="256"/>
        <end position="352"/>
    </location>
</feature>
<sequence>MDKKTILEELLLKKSQQKKKISPTNYKERLFVLTTANLSYYEYDKEKRGSKKGSIDIKKIRCVETVNLEESAPPERRYPFQVSHEINYMQISFVQPFMFSLLSVWFPEIKDNSDLLNKYHKGFFTNGKFLCCNQTCKTAPGCTIWEKYVGLYCTTKSVKPLPPVPQTLKRRSLPRVLSPDKSDLKVALAQYDYEPTEKSTIRLVKSNKYYVLKEENSDWWRVKDLEGFQKNKGTLCFALSRKHSVNEIPNISPCSWYAGNISRAQSEQLLRQKGKEGAFMVRKSSQAGMYTVSVFSKVSESKKGAIKHYHVHRTTENKYYLTEKYCFESIPKLIHYHQHNSAGMVTRLRHAVSTQANKVPATASLGNGIWELKREEIVLLRELGSGQFGVVHLGKWKGKYDVAIKMIKEGAMSEDEFIEEAQTMMKLNHPKLVRLYGVCSKSYPIYLVTEYMPNGCLLSYLRSHGKELQPLQLLEICYDICDAMAFLESCQFIHRDLAARNCLVDSNLTVKVSDFGMTRYVLDDLYISSLGTKFPVKWSAPEVFHYTKYSSKSDVWAFGILMWEVFTLGKQPYELYDNMQVIEKVSQGFRLYRPQLVSDIIYQIMYNCWLEQPEKRPSFHQLLSFFEALKED</sequence>
<comment type="similarity">
    <text evidence="17">Belongs to the protein kinase superfamily. Tyr protein kinase family.</text>
</comment>
<dbReference type="Gene3D" id="2.30.30.40">
    <property type="entry name" value="SH3 Domains"/>
    <property type="match status" value="1"/>
</dbReference>
<dbReference type="PROSITE" id="PS51113">
    <property type="entry name" value="ZF_BTK"/>
    <property type="match status" value="1"/>
</dbReference>
<dbReference type="PROSITE" id="PS50003">
    <property type="entry name" value="PH_DOMAIN"/>
    <property type="match status" value="1"/>
</dbReference>
<dbReference type="InterPro" id="IPR036028">
    <property type="entry name" value="SH3-like_dom_sf"/>
</dbReference>
<dbReference type="SMART" id="SM00252">
    <property type="entry name" value="SH2"/>
    <property type="match status" value="1"/>
</dbReference>
<dbReference type="InterPro" id="IPR050198">
    <property type="entry name" value="Non-receptor_tyrosine_kinases"/>
</dbReference>
<feature type="domain" description="Protein kinase" evidence="20">
    <location>
        <begin position="377"/>
        <end position="629"/>
    </location>
</feature>
<keyword evidence="7 15" id="KW-0863">Zinc-finger</keyword>
<evidence type="ECO:0000256" key="6">
    <source>
        <dbReference type="ARBA" id="ARBA00022741"/>
    </source>
</evidence>
<dbReference type="InterPro" id="IPR011993">
    <property type="entry name" value="PH-like_dom_sf"/>
</dbReference>
<dbReference type="SUPFAM" id="SSF50044">
    <property type="entry name" value="SH3-domain"/>
    <property type="match status" value="1"/>
</dbReference>
<evidence type="ECO:0000256" key="12">
    <source>
        <dbReference type="ARBA" id="ARBA00023137"/>
    </source>
</evidence>
<dbReference type="EC" id="2.7.10.2" evidence="17"/>
<evidence type="ECO:0000256" key="8">
    <source>
        <dbReference type="ARBA" id="ARBA00022777"/>
    </source>
</evidence>
<evidence type="ECO:0000256" key="14">
    <source>
        <dbReference type="PROSITE-ProRule" id="PRU00191"/>
    </source>
</evidence>
<evidence type="ECO:0000256" key="16">
    <source>
        <dbReference type="PROSITE-ProRule" id="PRU10141"/>
    </source>
</evidence>
<dbReference type="SUPFAM" id="SSF50729">
    <property type="entry name" value="PH domain-like"/>
    <property type="match status" value="1"/>
</dbReference>
<gene>
    <name evidence="21" type="primary">Bmx</name>
    <name evidence="21" type="ORF">NOTNIG_R12792</name>
</gene>
<evidence type="ECO:0000256" key="2">
    <source>
        <dbReference type="ARBA" id="ARBA00022443"/>
    </source>
</evidence>
<dbReference type="Gene3D" id="2.30.29.30">
    <property type="entry name" value="Pleckstrin-homology domain (PH domain)/Phosphotyrosine-binding domain (PTB)"/>
    <property type="match status" value="1"/>
</dbReference>
<feature type="domain" description="PH" evidence="19">
    <location>
        <begin position="4"/>
        <end position="114"/>
    </location>
</feature>
<reference evidence="22" key="1">
    <citation type="submission" date="2023-07" db="EMBL/GenBank/DDBJ databases">
        <title>Bird 10,000 Genomes (B10K) Project - Family phase.</title>
        <authorList>
            <person name="Zhang G."/>
        </authorList>
    </citation>
    <scope>NUCLEOTIDE SEQUENCE [LARGE SCALE GENOMIC DNA]</scope>
</reference>
<dbReference type="FunFam" id="3.30.505.10:FF:000060">
    <property type="entry name" value="Tyrosine-protein kinase"/>
    <property type="match status" value="1"/>
</dbReference>
<dbReference type="Gene3D" id="3.30.505.10">
    <property type="entry name" value="SH2 domain"/>
    <property type="match status" value="1"/>
</dbReference>
<dbReference type="GO" id="GO:0035556">
    <property type="term" value="P:intracellular signal transduction"/>
    <property type="evidence" value="ECO:0007669"/>
    <property type="project" value="InterPro"/>
</dbReference>
<dbReference type="PANTHER" id="PTHR24418">
    <property type="entry name" value="TYROSINE-PROTEIN KINASE"/>
    <property type="match status" value="1"/>
</dbReference>
<dbReference type="InterPro" id="IPR000980">
    <property type="entry name" value="SH2"/>
</dbReference>
<dbReference type="InterPro" id="IPR036860">
    <property type="entry name" value="SH2_dom_sf"/>
</dbReference>
<keyword evidence="6 16" id="KW-0547">Nucleotide-binding</keyword>
<keyword evidence="10 16" id="KW-0067">ATP-binding</keyword>
<dbReference type="SUPFAM" id="SSF55550">
    <property type="entry name" value="SH2 domain"/>
    <property type="match status" value="1"/>
</dbReference>
<dbReference type="InterPro" id="IPR020635">
    <property type="entry name" value="Tyr_kinase_cat_dom"/>
</dbReference>
<accession>A0A851SQ25</accession>
<dbReference type="SMART" id="SM00107">
    <property type="entry name" value="BTK"/>
    <property type="match status" value="1"/>
</dbReference>
<organism evidence="21 22">
    <name type="scientific">Nothocercus nigrocapillus</name>
    <dbReference type="NCBI Taxonomy" id="1977171"/>
    <lineage>
        <taxon>Eukaryota</taxon>
        <taxon>Metazoa</taxon>
        <taxon>Chordata</taxon>
        <taxon>Craniata</taxon>
        <taxon>Vertebrata</taxon>
        <taxon>Euteleostomi</taxon>
        <taxon>Archelosauria</taxon>
        <taxon>Archosauria</taxon>
        <taxon>Dinosauria</taxon>
        <taxon>Saurischia</taxon>
        <taxon>Theropoda</taxon>
        <taxon>Coelurosauria</taxon>
        <taxon>Aves</taxon>
        <taxon>Palaeognathae</taxon>
        <taxon>Tinamiformes</taxon>
        <taxon>Tinamidae</taxon>
        <taxon>Nothocercus</taxon>
    </lineage>
</organism>
<evidence type="ECO:0000256" key="10">
    <source>
        <dbReference type="ARBA" id="ARBA00022840"/>
    </source>
</evidence>
<dbReference type="GO" id="GO:0005829">
    <property type="term" value="C:cytosol"/>
    <property type="evidence" value="ECO:0007669"/>
    <property type="project" value="UniProtKB-ARBA"/>
</dbReference>
<feature type="non-terminal residue" evidence="21">
    <location>
        <position position="1"/>
    </location>
</feature>
<evidence type="ECO:0000256" key="15">
    <source>
        <dbReference type="PROSITE-ProRule" id="PRU00432"/>
    </source>
</evidence>